<evidence type="ECO:0000313" key="1">
    <source>
        <dbReference type="EMBL" id="MBM7479144.1"/>
    </source>
</evidence>
<accession>A0ABS2LH19</accession>
<evidence type="ECO:0000313" key="2">
    <source>
        <dbReference type="Proteomes" id="UP000698059"/>
    </source>
</evidence>
<proteinExistence type="predicted"/>
<dbReference type="EMBL" id="JAFBBO010000001">
    <property type="protein sequence ID" value="MBM7479144.1"/>
    <property type="molecule type" value="Genomic_DNA"/>
</dbReference>
<name>A0ABS2LH19_9CELL</name>
<keyword evidence="2" id="KW-1185">Reference proteome</keyword>
<dbReference type="RefSeq" id="WP_205307130.1">
    <property type="nucleotide sequence ID" value="NZ_BAAAVF010000017.1"/>
</dbReference>
<gene>
    <name evidence="1" type="ORF">JOD49_002064</name>
</gene>
<dbReference type="Proteomes" id="UP000698059">
    <property type="component" value="Unassembled WGS sequence"/>
</dbReference>
<sequence length="130" mass="14922">MLIDWTAAFDRYFAELEKRADQGDGDARAVLDLLVAQLGYVQDLESEPQEDTKTLKWVRQSKKHPVWRLSHPYRQGIALRTIVWFTPDGRAVVALFSNDKAAMGDVFYDSVGPRADQIIDQWLRERSGEP</sequence>
<comment type="caution">
    <text evidence="1">The sequence shown here is derived from an EMBL/GenBank/DDBJ whole genome shotgun (WGS) entry which is preliminary data.</text>
</comment>
<reference evidence="1 2" key="1">
    <citation type="submission" date="2021-01" db="EMBL/GenBank/DDBJ databases">
        <title>Sequencing the genomes of 1000 actinobacteria strains.</title>
        <authorList>
            <person name="Klenk H.-P."/>
        </authorList>
    </citation>
    <scope>NUCLEOTIDE SEQUENCE [LARGE SCALE GENOMIC DNA]</scope>
    <source>
        <strain evidence="1 2">DSM 46000</strain>
    </source>
</reference>
<protein>
    <submittedName>
        <fullName evidence="1">Uncharacterized protein</fullName>
    </submittedName>
</protein>
<organism evidence="1 2">
    <name type="scientific">Oerskovia jenensis</name>
    <dbReference type="NCBI Taxonomy" id="162169"/>
    <lineage>
        <taxon>Bacteria</taxon>
        <taxon>Bacillati</taxon>
        <taxon>Actinomycetota</taxon>
        <taxon>Actinomycetes</taxon>
        <taxon>Micrococcales</taxon>
        <taxon>Cellulomonadaceae</taxon>
        <taxon>Oerskovia</taxon>
    </lineage>
</organism>